<evidence type="ECO:0000313" key="1">
    <source>
        <dbReference type="EMBL" id="KAH6936951.1"/>
    </source>
</evidence>
<proteinExistence type="predicted"/>
<protein>
    <submittedName>
        <fullName evidence="1">Uncharacterized protein</fullName>
    </submittedName>
</protein>
<accession>A0ACB7SSN5</accession>
<dbReference type="EMBL" id="CM023483">
    <property type="protein sequence ID" value="KAH6936951.1"/>
    <property type="molecule type" value="Genomic_DNA"/>
</dbReference>
<evidence type="ECO:0000313" key="2">
    <source>
        <dbReference type="Proteomes" id="UP000821845"/>
    </source>
</evidence>
<comment type="caution">
    <text evidence="1">The sequence shown here is derived from an EMBL/GenBank/DDBJ whole genome shotgun (WGS) entry which is preliminary data.</text>
</comment>
<sequence length="140" mass="15883">MPVTQADEYPFYGDLRKRREFREELDWFIECNRNLAAGDKFSHMRIFLNEDAATPIAGLSTTESCYMDTLYADSSIEDSAQQATKLERVLKLLGTELESIEKSDFCAHRISDAAAHPKNSEESWLSQCHFTVVGVSLPNI</sequence>
<keyword evidence="2" id="KW-1185">Reference proteome</keyword>
<organism evidence="1 2">
    <name type="scientific">Hyalomma asiaticum</name>
    <name type="common">Tick</name>
    <dbReference type="NCBI Taxonomy" id="266040"/>
    <lineage>
        <taxon>Eukaryota</taxon>
        <taxon>Metazoa</taxon>
        <taxon>Ecdysozoa</taxon>
        <taxon>Arthropoda</taxon>
        <taxon>Chelicerata</taxon>
        <taxon>Arachnida</taxon>
        <taxon>Acari</taxon>
        <taxon>Parasitiformes</taxon>
        <taxon>Ixodida</taxon>
        <taxon>Ixodoidea</taxon>
        <taxon>Ixodidae</taxon>
        <taxon>Hyalomminae</taxon>
        <taxon>Hyalomma</taxon>
    </lineage>
</organism>
<name>A0ACB7SSN5_HYAAI</name>
<reference evidence="1" key="1">
    <citation type="submission" date="2020-05" db="EMBL/GenBank/DDBJ databases">
        <title>Large-scale comparative analyses of tick genomes elucidate their genetic diversity and vector capacities.</title>
        <authorList>
            <person name="Jia N."/>
            <person name="Wang J."/>
            <person name="Shi W."/>
            <person name="Du L."/>
            <person name="Sun Y."/>
            <person name="Zhan W."/>
            <person name="Jiang J."/>
            <person name="Wang Q."/>
            <person name="Zhang B."/>
            <person name="Ji P."/>
            <person name="Sakyi L.B."/>
            <person name="Cui X."/>
            <person name="Yuan T."/>
            <person name="Jiang B."/>
            <person name="Yang W."/>
            <person name="Lam T.T.-Y."/>
            <person name="Chang Q."/>
            <person name="Ding S."/>
            <person name="Wang X."/>
            <person name="Zhu J."/>
            <person name="Ruan X."/>
            <person name="Zhao L."/>
            <person name="Wei J."/>
            <person name="Que T."/>
            <person name="Du C."/>
            <person name="Cheng J."/>
            <person name="Dai P."/>
            <person name="Han X."/>
            <person name="Huang E."/>
            <person name="Gao Y."/>
            <person name="Liu J."/>
            <person name="Shao H."/>
            <person name="Ye R."/>
            <person name="Li L."/>
            <person name="Wei W."/>
            <person name="Wang X."/>
            <person name="Wang C."/>
            <person name="Yang T."/>
            <person name="Huo Q."/>
            <person name="Li W."/>
            <person name="Guo W."/>
            <person name="Chen H."/>
            <person name="Zhou L."/>
            <person name="Ni X."/>
            <person name="Tian J."/>
            <person name="Zhou Y."/>
            <person name="Sheng Y."/>
            <person name="Liu T."/>
            <person name="Pan Y."/>
            <person name="Xia L."/>
            <person name="Li J."/>
            <person name="Zhao F."/>
            <person name="Cao W."/>
        </authorList>
    </citation>
    <scope>NUCLEOTIDE SEQUENCE</scope>
    <source>
        <strain evidence="1">Hyas-2018</strain>
    </source>
</reference>
<gene>
    <name evidence="1" type="ORF">HPB50_024238</name>
</gene>
<dbReference type="Proteomes" id="UP000821845">
    <property type="component" value="Chromosome 3"/>
</dbReference>